<name>A0A0L0UIE2_9BASI</name>
<dbReference type="Proteomes" id="UP000054564">
    <property type="component" value="Unassembled WGS sequence"/>
</dbReference>
<dbReference type="PANTHER" id="PTHR33096">
    <property type="entry name" value="CXC2 DOMAIN-CONTAINING PROTEIN"/>
    <property type="match status" value="1"/>
</dbReference>
<comment type="caution">
    <text evidence="1">The sequence shown here is derived from an EMBL/GenBank/DDBJ whole genome shotgun (WGS) entry which is preliminary data.</text>
</comment>
<dbReference type="InterPro" id="IPR040521">
    <property type="entry name" value="KDZ"/>
</dbReference>
<evidence type="ECO:0000313" key="1">
    <source>
        <dbReference type="EMBL" id="KNE86715.1"/>
    </source>
</evidence>
<proteinExistence type="predicted"/>
<keyword evidence="2" id="KW-1185">Reference proteome</keyword>
<dbReference type="STRING" id="1165861.A0A0L0UIE2"/>
<organism evidence="1 2">
    <name type="scientific">Puccinia striiformis f. sp. tritici PST-78</name>
    <dbReference type="NCBI Taxonomy" id="1165861"/>
    <lineage>
        <taxon>Eukaryota</taxon>
        <taxon>Fungi</taxon>
        <taxon>Dikarya</taxon>
        <taxon>Basidiomycota</taxon>
        <taxon>Pucciniomycotina</taxon>
        <taxon>Pucciniomycetes</taxon>
        <taxon>Pucciniales</taxon>
        <taxon>Pucciniaceae</taxon>
        <taxon>Puccinia</taxon>
    </lineage>
</organism>
<gene>
    <name evidence="1" type="ORF">PSTG_19921</name>
</gene>
<accession>A0A0L0UIE2</accession>
<evidence type="ECO:0000313" key="2">
    <source>
        <dbReference type="Proteomes" id="UP000054564"/>
    </source>
</evidence>
<protein>
    <submittedName>
        <fullName evidence="1">Uncharacterized protein</fullName>
    </submittedName>
</protein>
<dbReference type="EMBL" id="AJIL01008434">
    <property type="protein sequence ID" value="KNE86715.1"/>
    <property type="molecule type" value="Genomic_DNA"/>
</dbReference>
<dbReference type="AlphaFoldDB" id="A0A0L0UIE2"/>
<sequence>MGSCCRHDSVVFLANIHGTGDNRAHPLAILKRFLASVGEDRPVGVLYDLGCSLDNAAYGLNHVIESNLEPRSFMHTFTSGRARSSTIQGINKDGACPMVSRWSDSGLHYLH</sequence>
<dbReference type="Pfam" id="PF18758">
    <property type="entry name" value="KDZ"/>
    <property type="match status" value="1"/>
</dbReference>
<dbReference type="PANTHER" id="PTHR33096:SF1">
    <property type="entry name" value="CXC1-LIKE CYSTEINE CLUSTER ASSOCIATED WITH KDZ TRANSPOSASES DOMAIN-CONTAINING PROTEIN"/>
    <property type="match status" value="1"/>
</dbReference>
<reference evidence="2" key="1">
    <citation type="submission" date="2014-03" db="EMBL/GenBank/DDBJ databases">
        <title>The Genome Sequence of Puccinia striiformis f. sp. tritici PST-78.</title>
        <authorList>
            <consortium name="The Broad Institute Genome Sequencing Platform"/>
            <person name="Cuomo C."/>
            <person name="Hulbert S."/>
            <person name="Chen X."/>
            <person name="Walker B."/>
            <person name="Young S.K."/>
            <person name="Zeng Q."/>
            <person name="Gargeya S."/>
            <person name="Fitzgerald M."/>
            <person name="Haas B."/>
            <person name="Abouelleil A."/>
            <person name="Alvarado L."/>
            <person name="Arachchi H.M."/>
            <person name="Berlin A.M."/>
            <person name="Chapman S.B."/>
            <person name="Goldberg J."/>
            <person name="Griggs A."/>
            <person name="Gujja S."/>
            <person name="Hansen M."/>
            <person name="Howarth C."/>
            <person name="Imamovic A."/>
            <person name="Larimer J."/>
            <person name="McCowan C."/>
            <person name="Montmayeur A."/>
            <person name="Murphy C."/>
            <person name="Neiman D."/>
            <person name="Pearson M."/>
            <person name="Priest M."/>
            <person name="Roberts A."/>
            <person name="Saif S."/>
            <person name="Shea T."/>
            <person name="Sisk P."/>
            <person name="Sykes S."/>
            <person name="Wortman J."/>
            <person name="Nusbaum C."/>
            <person name="Birren B."/>
        </authorList>
    </citation>
    <scope>NUCLEOTIDE SEQUENCE [LARGE SCALE GENOMIC DNA]</scope>
    <source>
        <strain evidence="2">race PST-78</strain>
    </source>
</reference>